<evidence type="ECO:0000256" key="11">
    <source>
        <dbReference type="ARBA" id="ARBA00022801"/>
    </source>
</evidence>
<evidence type="ECO:0000256" key="17">
    <source>
        <dbReference type="ARBA" id="ARBA00023180"/>
    </source>
</evidence>
<evidence type="ECO:0000259" key="22">
    <source>
        <dbReference type="Pfam" id="PF04389"/>
    </source>
</evidence>
<dbReference type="Pfam" id="PF04389">
    <property type="entry name" value="Peptidase_M28"/>
    <property type="match status" value="1"/>
</dbReference>
<dbReference type="SUPFAM" id="SSF53187">
    <property type="entry name" value="Zn-dependent exopeptidases"/>
    <property type="match status" value="1"/>
</dbReference>
<evidence type="ECO:0000256" key="9">
    <source>
        <dbReference type="ARBA" id="ARBA00022723"/>
    </source>
</evidence>
<evidence type="ECO:0000256" key="12">
    <source>
        <dbReference type="ARBA" id="ARBA00022824"/>
    </source>
</evidence>
<comment type="subunit">
    <text evidence="19">Homodimer. The monomeric form is inactive while the homodimer is active.</text>
</comment>
<evidence type="ECO:0000256" key="2">
    <source>
        <dbReference type="ARBA" id="ARBA00004371"/>
    </source>
</evidence>
<keyword evidence="24" id="KW-1185">Reference proteome</keyword>
<evidence type="ECO:0000256" key="4">
    <source>
        <dbReference type="ARBA" id="ARBA00004613"/>
    </source>
</evidence>
<dbReference type="Pfam" id="PF02225">
    <property type="entry name" value="PA"/>
    <property type="match status" value="1"/>
</dbReference>
<dbReference type="Gene3D" id="3.40.630.10">
    <property type="entry name" value="Zn peptidases"/>
    <property type="match status" value="1"/>
</dbReference>
<evidence type="ECO:0000313" key="24">
    <source>
        <dbReference type="Proteomes" id="UP001596417"/>
    </source>
</evidence>
<dbReference type="RefSeq" id="WP_264555093.1">
    <property type="nucleotide sequence ID" value="NZ_CP109979.1"/>
</dbReference>
<evidence type="ECO:0000256" key="13">
    <source>
        <dbReference type="ARBA" id="ARBA00022833"/>
    </source>
</evidence>
<dbReference type="GO" id="GO:0005764">
    <property type="term" value="C:lysosome"/>
    <property type="evidence" value="ECO:0007669"/>
    <property type="project" value="UniProtKB-SubCell"/>
</dbReference>
<evidence type="ECO:0000256" key="6">
    <source>
        <dbReference type="ARBA" id="ARBA00022525"/>
    </source>
</evidence>
<dbReference type="PANTHER" id="PTHR12053:SF3">
    <property type="entry name" value="CARBOXYPEPTIDASE Q"/>
    <property type="match status" value="1"/>
</dbReference>
<keyword evidence="17" id="KW-0325">Glycoprotein</keyword>
<gene>
    <name evidence="23" type="ORF">ACFQL7_04585</name>
</gene>
<evidence type="ECO:0000256" key="7">
    <source>
        <dbReference type="ARBA" id="ARBA00022645"/>
    </source>
</evidence>
<keyword evidence="15" id="KW-0482">Metalloprotease</keyword>
<keyword evidence="16" id="KW-0865">Zymogen</keyword>
<dbReference type="GO" id="GO:0046872">
    <property type="term" value="F:metal ion binding"/>
    <property type="evidence" value="ECO:0007669"/>
    <property type="project" value="UniProtKB-KW"/>
</dbReference>
<feature type="domain" description="Peptidase M28" evidence="22">
    <location>
        <begin position="222"/>
        <end position="399"/>
    </location>
</feature>
<evidence type="ECO:0000256" key="5">
    <source>
        <dbReference type="ARBA" id="ARBA00014116"/>
    </source>
</evidence>
<reference evidence="23 24" key="1">
    <citation type="journal article" date="2019" name="Int. J. Syst. Evol. Microbiol.">
        <title>The Global Catalogue of Microorganisms (GCM) 10K type strain sequencing project: providing services to taxonomists for standard genome sequencing and annotation.</title>
        <authorList>
            <consortium name="The Broad Institute Genomics Platform"/>
            <consortium name="The Broad Institute Genome Sequencing Center for Infectious Disease"/>
            <person name="Wu L."/>
            <person name="Ma J."/>
        </authorList>
    </citation>
    <scope>NUCLEOTIDE SEQUENCE [LARGE SCALE GENOMIC DNA]</scope>
    <source>
        <strain evidence="23 24">RDMS1</strain>
    </source>
</reference>
<keyword evidence="12" id="KW-0256">Endoplasmic reticulum</keyword>
<keyword evidence="8" id="KW-0645">Protease</keyword>
<keyword evidence="10" id="KW-0732">Signal</keyword>
<organism evidence="23 24">
    <name type="scientific">Halocatena marina</name>
    <dbReference type="NCBI Taxonomy" id="2934937"/>
    <lineage>
        <taxon>Archaea</taxon>
        <taxon>Methanobacteriati</taxon>
        <taxon>Methanobacteriota</taxon>
        <taxon>Stenosarchaea group</taxon>
        <taxon>Halobacteria</taxon>
        <taxon>Halobacteriales</taxon>
        <taxon>Natronomonadaceae</taxon>
        <taxon>Halocatena</taxon>
    </lineage>
</organism>
<keyword evidence="18" id="KW-0458">Lysosome</keyword>
<keyword evidence="9" id="KW-0479">Metal-binding</keyword>
<dbReference type="GeneID" id="76198761"/>
<dbReference type="GO" id="GO:0004180">
    <property type="term" value="F:carboxypeptidase activity"/>
    <property type="evidence" value="ECO:0007669"/>
    <property type="project" value="UniProtKB-KW"/>
</dbReference>
<accession>A0ABD5YPP0</accession>
<evidence type="ECO:0000256" key="15">
    <source>
        <dbReference type="ARBA" id="ARBA00023049"/>
    </source>
</evidence>
<evidence type="ECO:0000256" key="19">
    <source>
        <dbReference type="ARBA" id="ARBA00025833"/>
    </source>
</evidence>
<dbReference type="InterPro" id="IPR003137">
    <property type="entry name" value="PA_domain"/>
</dbReference>
<evidence type="ECO:0000256" key="18">
    <source>
        <dbReference type="ARBA" id="ARBA00023228"/>
    </source>
</evidence>
<evidence type="ECO:0000256" key="3">
    <source>
        <dbReference type="ARBA" id="ARBA00004555"/>
    </source>
</evidence>
<keyword evidence="11" id="KW-0378">Hydrolase</keyword>
<dbReference type="Proteomes" id="UP001596417">
    <property type="component" value="Unassembled WGS sequence"/>
</dbReference>
<evidence type="ECO:0000256" key="14">
    <source>
        <dbReference type="ARBA" id="ARBA00023034"/>
    </source>
</evidence>
<keyword evidence="13" id="KW-0862">Zinc</keyword>
<dbReference type="AlphaFoldDB" id="A0ABD5YPP0"/>
<sequence length="456" mass="49531">MDTLPTAIVGDAYTSSHHWNLLCDLVDLDNRMAGQEGEAEGAQLVKDAFDSYGLRDASITEFEIPGWWRGSSSLTVEHERTHAFDAQHETVALPGTPSGDVTAEIIDIGHGLPEDFQTTDVAGKLVLASSLTPDGYGRWIHRGEKYGAAVRGGAAGFLFRNHLDGNLPPTGSVGNEDGPGDIPAIGVSKEVGKRLVRYCEDSETRARLAIDCRNERTTTRNIEAVVGPETDEEVLVTAHIDAHDIGEGANDNGVGTVLVTEIGRLLMQIADDIETRVRCLVFGAEEVGLYGAYEWTETHDLARVKCIINLDGAGYSRTADIYTHGYDAIGEAFTAVQDEFGVPVEISSDIRPHSDHWPFVQRGVPGAQGRSVADDSGRGWGHTHGDTLDKLDVRDLRDLSVVFTAGILELARADREIPHKPVSEIRAATIEQDYEAGMRNAGTWPFEETNTTEDDD</sequence>
<dbReference type="GO" id="GO:0006508">
    <property type="term" value="P:proteolysis"/>
    <property type="evidence" value="ECO:0007669"/>
    <property type="project" value="UniProtKB-KW"/>
</dbReference>
<feature type="domain" description="PA" evidence="21">
    <location>
        <begin position="109"/>
        <end position="195"/>
    </location>
</feature>
<comment type="caution">
    <text evidence="23">The sequence shown here is derived from an EMBL/GenBank/DDBJ whole genome shotgun (WGS) entry which is preliminary data.</text>
</comment>
<evidence type="ECO:0000256" key="1">
    <source>
        <dbReference type="ARBA" id="ARBA00004240"/>
    </source>
</evidence>
<comment type="subcellular location">
    <subcellularLocation>
        <location evidence="1">Endoplasmic reticulum</location>
    </subcellularLocation>
    <subcellularLocation>
        <location evidence="3">Golgi apparatus</location>
    </subcellularLocation>
    <subcellularLocation>
        <location evidence="2">Lysosome</location>
    </subcellularLocation>
    <subcellularLocation>
        <location evidence="4">Secreted</location>
    </subcellularLocation>
</comment>
<keyword evidence="6" id="KW-0964">Secreted</keyword>
<dbReference type="GO" id="GO:0008237">
    <property type="term" value="F:metallopeptidase activity"/>
    <property type="evidence" value="ECO:0007669"/>
    <property type="project" value="UniProtKB-KW"/>
</dbReference>
<dbReference type="InterPro" id="IPR046450">
    <property type="entry name" value="PA_dom_sf"/>
</dbReference>
<evidence type="ECO:0000259" key="21">
    <source>
        <dbReference type="Pfam" id="PF02225"/>
    </source>
</evidence>
<evidence type="ECO:0000313" key="23">
    <source>
        <dbReference type="EMBL" id="MFC7189196.1"/>
    </source>
</evidence>
<name>A0ABD5YPP0_9EURY</name>
<dbReference type="InterPro" id="IPR039866">
    <property type="entry name" value="CPQ"/>
</dbReference>
<keyword evidence="7" id="KW-0121">Carboxypeptidase</keyword>
<dbReference type="EMBL" id="JBHTAX010000001">
    <property type="protein sequence ID" value="MFC7189196.1"/>
    <property type="molecule type" value="Genomic_DNA"/>
</dbReference>
<dbReference type="GO" id="GO:0005576">
    <property type="term" value="C:extracellular region"/>
    <property type="evidence" value="ECO:0007669"/>
    <property type="project" value="UniProtKB-SubCell"/>
</dbReference>
<evidence type="ECO:0000256" key="16">
    <source>
        <dbReference type="ARBA" id="ARBA00023145"/>
    </source>
</evidence>
<dbReference type="SUPFAM" id="SSF52025">
    <property type="entry name" value="PA domain"/>
    <property type="match status" value="1"/>
</dbReference>
<dbReference type="PANTHER" id="PTHR12053">
    <property type="entry name" value="PROTEASE FAMILY M28 PLASMA GLUTAMATE CARBOXYPEPTIDASE-RELATED"/>
    <property type="match status" value="1"/>
</dbReference>
<evidence type="ECO:0000256" key="8">
    <source>
        <dbReference type="ARBA" id="ARBA00022670"/>
    </source>
</evidence>
<proteinExistence type="predicted"/>
<protein>
    <recommendedName>
        <fullName evidence="5">Carboxypeptidase Q</fullName>
    </recommendedName>
    <alternativeName>
        <fullName evidence="20">Plasma glutamate carboxypeptidase</fullName>
    </alternativeName>
</protein>
<keyword evidence="14" id="KW-0333">Golgi apparatus</keyword>
<evidence type="ECO:0000256" key="20">
    <source>
        <dbReference type="ARBA" id="ARBA00033328"/>
    </source>
</evidence>
<dbReference type="InterPro" id="IPR007484">
    <property type="entry name" value="Peptidase_M28"/>
</dbReference>
<evidence type="ECO:0000256" key="10">
    <source>
        <dbReference type="ARBA" id="ARBA00022729"/>
    </source>
</evidence>
<dbReference type="Gene3D" id="3.50.30.30">
    <property type="match status" value="1"/>
</dbReference>